<dbReference type="SMART" id="SM00450">
    <property type="entry name" value="RHOD"/>
    <property type="match status" value="2"/>
</dbReference>
<dbReference type="InterPro" id="IPR036873">
    <property type="entry name" value="Rhodanese-like_dom_sf"/>
</dbReference>
<feature type="domain" description="Rhodanese" evidence="4">
    <location>
        <begin position="204"/>
        <end position="315"/>
    </location>
</feature>
<protein>
    <recommendedName>
        <fullName evidence="1">thiosulfate sulfurtransferase</fullName>
        <ecNumber evidence="1">2.8.1.1</ecNumber>
    </recommendedName>
</protein>
<dbReference type="PANTHER" id="PTHR43855:SF1">
    <property type="entry name" value="THIOSULFATE SULFURTRANSFERASE"/>
    <property type="match status" value="1"/>
</dbReference>
<dbReference type="RefSeq" id="WP_197115963.1">
    <property type="nucleotide sequence ID" value="NZ_JACBXQ010000005.1"/>
</dbReference>
<dbReference type="Gene3D" id="3.40.250.10">
    <property type="entry name" value="Rhodanese-like domain"/>
    <property type="match status" value="2"/>
</dbReference>
<dbReference type="Pfam" id="PF00581">
    <property type="entry name" value="Rhodanese"/>
    <property type="match status" value="2"/>
</dbReference>
<name>A0ABS0LSR6_9LACT</name>
<evidence type="ECO:0000256" key="1">
    <source>
        <dbReference type="ARBA" id="ARBA00012245"/>
    </source>
</evidence>
<dbReference type="PROSITE" id="PS50206">
    <property type="entry name" value="RHODANESE_3"/>
    <property type="match status" value="2"/>
</dbReference>
<evidence type="ECO:0000313" key="6">
    <source>
        <dbReference type="Proteomes" id="UP000721415"/>
    </source>
</evidence>
<reference evidence="5 6" key="1">
    <citation type="submission" date="2020-07" db="EMBL/GenBank/DDBJ databases">
        <title>Facklamia lactis sp. nov., isolated from raw milk.</title>
        <authorList>
            <person name="Doll E.V."/>
            <person name="Huptas C."/>
            <person name="Staib L."/>
            <person name="Wenning M."/>
            <person name="Scherer S."/>
        </authorList>
    </citation>
    <scope>NUCLEOTIDE SEQUENCE [LARGE SCALE GENOMIC DNA]</scope>
    <source>
        <strain evidence="5 6">DSM 111018</strain>
    </source>
</reference>
<accession>A0ABS0LSR6</accession>
<evidence type="ECO:0000313" key="5">
    <source>
        <dbReference type="EMBL" id="MBG9987054.1"/>
    </source>
</evidence>
<comment type="catalytic activity">
    <reaction evidence="3">
        <text>thiosulfate + hydrogen cyanide = thiocyanate + sulfite + 2 H(+)</text>
        <dbReference type="Rhea" id="RHEA:16881"/>
        <dbReference type="ChEBI" id="CHEBI:15378"/>
        <dbReference type="ChEBI" id="CHEBI:17359"/>
        <dbReference type="ChEBI" id="CHEBI:18022"/>
        <dbReference type="ChEBI" id="CHEBI:18407"/>
        <dbReference type="ChEBI" id="CHEBI:33542"/>
        <dbReference type="EC" id="2.8.1.1"/>
    </reaction>
</comment>
<proteinExistence type="predicted"/>
<organism evidence="5 6">
    <name type="scientific">Facklamia lactis</name>
    <dbReference type="NCBI Taxonomy" id="2749967"/>
    <lineage>
        <taxon>Bacteria</taxon>
        <taxon>Bacillati</taxon>
        <taxon>Bacillota</taxon>
        <taxon>Bacilli</taxon>
        <taxon>Lactobacillales</taxon>
        <taxon>Aerococcaceae</taxon>
        <taxon>Facklamia</taxon>
    </lineage>
</organism>
<dbReference type="EMBL" id="JACBXQ010000005">
    <property type="protein sequence ID" value="MBG9987054.1"/>
    <property type="molecule type" value="Genomic_DNA"/>
</dbReference>
<sequence length="340" mass="39031">MNDHHKKLMANNYAMQQPSADSRLLSAQQTTDENDFFVSAQWLHHAIEHKVENLIVIDVTRGKGNYRLDQTRTAMDYELGHIPTAIHLNTDELGEFKDYFKRPEAMRDVFLSKGITCDSLLVFYSIYARDIMYIASRMAFAAYYLGVDQVKILDGGIQAWQRAGFLLEEGSRNVQPVKEFGCSVPKRPEIYVQTPDDLLAYRQKYPDHVLASVRTWKEFIGDNEGHAWNKGAGEIAGAVYMGDELLVNIDGELANPSNYLDRWKEWGIVPGKRILLYCGTSWRSSTAFFILKHLGWEKISMFDGSWYKWYLAHEENPKKYPIQRGNPLGDPPLEIFDGDC</sequence>
<feature type="domain" description="Rhodanese" evidence="4">
    <location>
        <begin position="62"/>
        <end position="169"/>
    </location>
</feature>
<dbReference type="CDD" id="cd01448">
    <property type="entry name" value="TST_Repeat_1"/>
    <property type="match status" value="1"/>
</dbReference>
<evidence type="ECO:0000256" key="2">
    <source>
        <dbReference type="ARBA" id="ARBA00022737"/>
    </source>
</evidence>
<gene>
    <name evidence="5" type="ORF">HZY91_09150</name>
</gene>
<dbReference type="EC" id="2.8.1.1" evidence="1"/>
<keyword evidence="2" id="KW-0677">Repeat</keyword>
<comment type="caution">
    <text evidence="5">The sequence shown here is derived from an EMBL/GenBank/DDBJ whole genome shotgun (WGS) entry which is preliminary data.</text>
</comment>
<dbReference type="InterPro" id="IPR051126">
    <property type="entry name" value="Thiosulfate_sulfurtransferase"/>
</dbReference>
<dbReference type="InterPro" id="IPR001763">
    <property type="entry name" value="Rhodanese-like_dom"/>
</dbReference>
<evidence type="ECO:0000259" key="4">
    <source>
        <dbReference type="PROSITE" id="PS50206"/>
    </source>
</evidence>
<dbReference type="Proteomes" id="UP000721415">
    <property type="component" value="Unassembled WGS sequence"/>
</dbReference>
<dbReference type="SUPFAM" id="SSF52821">
    <property type="entry name" value="Rhodanese/Cell cycle control phosphatase"/>
    <property type="match status" value="2"/>
</dbReference>
<dbReference type="PANTHER" id="PTHR43855">
    <property type="entry name" value="THIOSULFATE SULFURTRANSFERASE"/>
    <property type="match status" value="1"/>
</dbReference>
<evidence type="ECO:0000256" key="3">
    <source>
        <dbReference type="ARBA" id="ARBA00047549"/>
    </source>
</evidence>
<keyword evidence="6" id="KW-1185">Reference proteome</keyword>